<dbReference type="eggNOG" id="ENOG5032VNG">
    <property type="taxonomic scope" value="Bacteria"/>
</dbReference>
<keyword evidence="1" id="KW-0472">Membrane</keyword>
<evidence type="ECO:0008006" key="4">
    <source>
        <dbReference type="Google" id="ProtNLM"/>
    </source>
</evidence>
<feature type="transmembrane region" description="Helical" evidence="1">
    <location>
        <begin position="193"/>
        <end position="213"/>
    </location>
</feature>
<dbReference type="STRING" id="1220583.GOACH_52_00040"/>
<name>L7KTU8_9ACTN</name>
<dbReference type="RefSeq" id="WP_005180332.1">
    <property type="nucleotide sequence ID" value="NZ_BANR01000052.1"/>
</dbReference>
<feature type="transmembrane region" description="Helical" evidence="1">
    <location>
        <begin position="130"/>
        <end position="154"/>
    </location>
</feature>
<dbReference type="EMBL" id="BANR01000052">
    <property type="protein sequence ID" value="GAC51133.1"/>
    <property type="molecule type" value="Genomic_DNA"/>
</dbReference>
<keyword evidence="3" id="KW-1185">Reference proteome</keyword>
<dbReference type="AlphaFoldDB" id="L7KTU8"/>
<dbReference type="Proteomes" id="UP000010988">
    <property type="component" value="Unassembled WGS sequence"/>
</dbReference>
<sequence length="219" mass="22789">MSLVSQRAVRVDGSAHSVSPLALGAAGVLFVLYPAMRGFGPEEGLQGAEAFATWTWAAAHMCAMAGFVLVAVALRFLEGWGGGVELTGWLAVSFLLPYYGAEAFALTAAGEWARDNHDYGVLAIADGFRYGVAPMTTFAIGWILLAAVGVVVIVRATRASSGWTTATRCAAAVSGVGLVVFLPMFFVPGSLRIVHGMVLGFALIAWGTGVFVANRAADT</sequence>
<feature type="transmembrane region" description="Helical" evidence="1">
    <location>
        <begin position="56"/>
        <end position="77"/>
    </location>
</feature>
<keyword evidence="1" id="KW-1133">Transmembrane helix</keyword>
<gene>
    <name evidence="2" type="ORF">GOACH_52_00040</name>
</gene>
<organism evidence="2 3">
    <name type="scientific">Gordonia aichiensis NBRC 108223</name>
    <dbReference type="NCBI Taxonomy" id="1220583"/>
    <lineage>
        <taxon>Bacteria</taxon>
        <taxon>Bacillati</taxon>
        <taxon>Actinomycetota</taxon>
        <taxon>Actinomycetes</taxon>
        <taxon>Mycobacteriales</taxon>
        <taxon>Gordoniaceae</taxon>
        <taxon>Gordonia</taxon>
    </lineage>
</organism>
<evidence type="ECO:0000313" key="2">
    <source>
        <dbReference type="EMBL" id="GAC51133.1"/>
    </source>
</evidence>
<reference evidence="2 3" key="1">
    <citation type="submission" date="2012-12" db="EMBL/GenBank/DDBJ databases">
        <title>Whole genome shotgun sequence of Gordonia aichiensis NBRC 108223.</title>
        <authorList>
            <person name="Isaki-Nakamura S."/>
            <person name="Hosoyama A."/>
            <person name="Tsuchikane K."/>
            <person name="Ando Y."/>
            <person name="Baba S."/>
            <person name="Ohji S."/>
            <person name="Hamada M."/>
            <person name="Tamura T."/>
            <person name="Yamazoe A."/>
            <person name="Yamazaki S."/>
            <person name="Fujita N."/>
        </authorList>
    </citation>
    <scope>NUCLEOTIDE SEQUENCE [LARGE SCALE GENOMIC DNA]</scope>
    <source>
        <strain evidence="2 3">NBRC 108223</strain>
    </source>
</reference>
<comment type="caution">
    <text evidence="2">The sequence shown here is derived from an EMBL/GenBank/DDBJ whole genome shotgun (WGS) entry which is preliminary data.</text>
</comment>
<evidence type="ECO:0000256" key="1">
    <source>
        <dbReference type="SAM" id="Phobius"/>
    </source>
</evidence>
<feature type="transmembrane region" description="Helical" evidence="1">
    <location>
        <begin position="20"/>
        <end position="36"/>
    </location>
</feature>
<feature type="transmembrane region" description="Helical" evidence="1">
    <location>
        <begin position="166"/>
        <end position="187"/>
    </location>
</feature>
<evidence type="ECO:0000313" key="3">
    <source>
        <dbReference type="Proteomes" id="UP000010988"/>
    </source>
</evidence>
<proteinExistence type="predicted"/>
<accession>L7KTU8</accession>
<feature type="transmembrane region" description="Helical" evidence="1">
    <location>
        <begin position="89"/>
        <end position="110"/>
    </location>
</feature>
<keyword evidence="1" id="KW-0812">Transmembrane</keyword>
<protein>
    <recommendedName>
        <fullName evidence="4">DUF998 domain-containing protein</fullName>
    </recommendedName>
</protein>